<accession>A0A840N565</accession>
<gene>
    <name evidence="1" type="ORF">HNQ36_001820</name>
</gene>
<dbReference type="AlphaFoldDB" id="A0A840N565"/>
<organism evidence="1 2">
    <name type="scientific">Afipia massiliensis</name>
    <dbReference type="NCBI Taxonomy" id="211460"/>
    <lineage>
        <taxon>Bacteria</taxon>
        <taxon>Pseudomonadati</taxon>
        <taxon>Pseudomonadota</taxon>
        <taxon>Alphaproteobacteria</taxon>
        <taxon>Hyphomicrobiales</taxon>
        <taxon>Nitrobacteraceae</taxon>
        <taxon>Afipia</taxon>
    </lineage>
</organism>
<name>A0A840N565_9BRAD</name>
<evidence type="ECO:0000313" key="1">
    <source>
        <dbReference type="EMBL" id="MBB5051866.1"/>
    </source>
</evidence>
<protein>
    <submittedName>
        <fullName evidence="1">Uncharacterized protein (DUF736 family)</fullName>
    </submittedName>
</protein>
<comment type="caution">
    <text evidence="1">The sequence shown here is derived from an EMBL/GenBank/DDBJ whole genome shotgun (WGS) entry which is preliminary data.</text>
</comment>
<reference evidence="1 2" key="1">
    <citation type="submission" date="2020-08" db="EMBL/GenBank/DDBJ databases">
        <title>Genomic Encyclopedia of Type Strains, Phase IV (KMG-IV): sequencing the most valuable type-strain genomes for metagenomic binning, comparative biology and taxonomic classification.</title>
        <authorList>
            <person name="Goeker M."/>
        </authorList>
    </citation>
    <scope>NUCLEOTIDE SEQUENCE [LARGE SCALE GENOMIC DNA]</scope>
    <source>
        <strain evidence="1 2">DSM 17498</strain>
    </source>
</reference>
<dbReference type="EMBL" id="JACHIJ010000002">
    <property type="protein sequence ID" value="MBB5051866.1"/>
    <property type="molecule type" value="Genomic_DNA"/>
</dbReference>
<dbReference type="Pfam" id="PF05284">
    <property type="entry name" value="DUF736"/>
    <property type="match status" value="1"/>
</dbReference>
<proteinExistence type="predicted"/>
<sequence length="109" mass="12040">MAHIGTFTRTTDGFTGTINTLMLKRHVIVIVPAIATESENAPNYRALAEDAEIGAGWKRRSDKIGDYVSLVIDDPSFVQPLRANLFPATSDGKTFHLIWTRPTRRQAAA</sequence>
<dbReference type="RefSeq" id="WP_184083911.1">
    <property type="nucleotide sequence ID" value="NZ_JACHIJ010000002.1"/>
</dbReference>
<dbReference type="Proteomes" id="UP000521227">
    <property type="component" value="Unassembled WGS sequence"/>
</dbReference>
<evidence type="ECO:0000313" key="2">
    <source>
        <dbReference type="Proteomes" id="UP000521227"/>
    </source>
</evidence>
<dbReference type="InterPro" id="IPR007948">
    <property type="entry name" value="DUF736"/>
</dbReference>